<feature type="transmembrane region" description="Helical" evidence="2">
    <location>
        <begin position="555"/>
        <end position="586"/>
    </location>
</feature>
<feature type="transmembrane region" description="Helical" evidence="2">
    <location>
        <begin position="706"/>
        <end position="726"/>
    </location>
</feature>
<gene>
    <name evidence="6" type="primary">lcfB_7</name>
    <name evidence="6" type="ORF">A3Q41_02976</name>
</gene>
<dbReference type="Gene3D" id="3.40.50.12780">
    <property type="entry name" value="N-terminal domain of ligase-like"/>
    <property type="match status" value="1"/>
</dbReference>
<organism evidence="6 7">
    <name type="scientific">Rhodococcoides fascians</name>
    <name type="common">Rhodococcus fascians</name>
    <dbReference type="NCBI Taxonomy" id="1828"/>
    <lineage>
        <taxon>Bacteria</taxon>
        <taxon>Bacillati</taxon>
        <taxon>Actinomycetota</taxon>
        <taxon>Actinomycetes</taxon>
        <taxon>Mycobacteriales</taxon>
        <taxon>Nocardiaceae</taxon>
        <taxon>Rhodococcoides</taxon>
    </lineage>
</organism>
<evidence type="ECO:0000313" key="6">
    <source>
        <dbReference type="EMBL" id="AMY24267.1"/>
    </source>
</evidence>
<dbReference type="Pfam" id="PF00501">
    <property type="entry name" value="AMP-binding"/>
    <property type="match status" value="1"/>
</dbReference>
<reference evidence="7" key="2">
    <citation type="submission" date="2016-04" db="EMBL/GenBank/DDBJ databases">
        <title>Complete Genome and Plasmid Sequences for Rhodococcus fascians D188 and Draft Sequences for Rhodococcus spp. Isolates PBTS 1 and PBTS 2.</title>
        <authorList>
            <person name="Stamer R."/>
            <person name="Vereecke D."/>
            <person name="Zhang Y."/>
            <person name="Schilkey F."/>
            <person name="Devitt N."/>
            <person name="Randall J."/>
        </authorList>
    </citation>
    <scope>NUCLEOTIDE SEQUENCE [LARGE SCALE GENOMIC DNA]</scope>
    <source>
        <strain evidence="7">PBTS2</strain>
    </source>
</reference>
<evidence type="ECO:0000256" key="2">
    <source>
        <dbReference type="SAM" id="Phobius"/>
    </source>
</evidence>
<dbReference type="PANTHER" id="PTHR43767:SF10">
    <property type="entry name" value="SURFACTIN SYNTHASE SUBUNIT 1"/>
    <property type="match status" value="1"/>
</dbReference>
<feature type="domain" description="AMP-dependent synthetase/ligase" evidence="3">
    <location>
        <begin position="12"/>
        <end position="332"/>
    </location>
</feature>
<keyword evidence="7" id="KW-1185">Reference proteome</keyword>
<dbReference type="PANTHER" id="PTHR43767">
    <property type="entry name" value="LONG-CHAIN-FATTY-ACID--COA LIGASE"/>
    <property type="match status" value="1"/>
</dbReference>
<dbReference type="Proteomes" id="UP000076038">
    <property type="component" value="Chromosome"/>
</dbReference>
<dbReference type="GO" id="GO:0004467">
    <property type="term" value="F:long-chain fatty acid-CoA ligase activity"/>
    <property type="evidence" value="ECO:0007669"/>
    <property type="project" value="UniProtKB-EC"/>
</dbReference>
<feature type="transmembrane region" description="Helical" evidence="2">
    <location>
        <begin position="682"/>
        <end position="700"/>
    </location>
</feature>
<dbReference type="Pfam" id="PF01757">
    <property type="entry name" value="Acyl_transf_3"/>
    <property type="match status" value="1"/>
</dbReference>
<dbReference type="Pfam" id="PF00550">
    <property type="entry name" value="PP-binding"/>
    <property type="match status" value="1"/>
</dbReference>
<keyword evidence="2" id="KW-0812">Transmembrane</keyword>
<protein>
    <submittedName>
        <fullName evidence="6">Long-chain-fatty-acid--CoA ligase</fullName>
        <ecNumber evidence="6">6.2.1.3</ecNumber>
    </submittedName>
</protein>
<evidence type="ECO:0000256" key="1">
    <source>
        <dbReference type="SAM" id="MobiDB-lite"/>
    </source>
</evidence>
<dbReference type="InterPro" id="IPR050237">
    <property type="entry name" value="ATP-dep_AMP-bd_enzyme"/>
</dbReference>
<feature type="transmembrane region" description="Helical" evidence="2">
    <location>
        <begin position="735"/>
        <end position="751"/>
    </location>
</feature>
<dbReference type="EMBL" id="CP015220">
    <property type="protein sequence ID" value="AMY24267.1"/>
    <property type="molecule type" value="Genomic_DNA"/>
</dbReference>
<feature type="transmembrane region" description="Helical" evidence="2">
    <location>
        <begin position="757"/>
        <end position="774"/>
    </location>
</feature>
<keyword evidence="6" id="KW-0436">Ligase</keyword>
<feature type="transmembrane region" description="Helical" evidence="2">
    <location>
        <begin position="809"/>
        <end position="832"/>
    </location>
</feature>
<keyword evidence="2" id="KW-1133">Transmembrane helix</keyword>
<dbReference type="RefSeq" id="WP_082832232.1">
    <property type="nucleotide sequence ID" value="NZ_CP015220.1"/>
</dbReference>
<sequence>MTYLDRPGVRFARDLGRFGDEAALIAAHETLTYRDLDERVERRVSELGTTRCLVLIAGSNDVDVIVTYLAALRAGHPVLLAPGDSSGHFDGLIDAYRPDVVVRTVDGHSVIEKDDRQPGHHLHPDLALLLSTSGSTGSPKLVRLSHRNVQSNAESIAEYLGIRATDRAVTTLPMHYCYGLSVVHSHLLRGAALILTDSSVTDPNFWNLVRTQRGTTFAGVPYTFDLLDRVGFEGLDLPELRYITQAGGKMPPDRVRKYAELGRRRGWDLFVMYGQTEATARMAYLPSDLAGTHPHTIGRPIPGGSFRLETVDDSPSGTGELVYSGPNVMLGYAEGPDDLRLGDTLAGELRTGDLARLTDDGFYEVVGRRSRFAKVFGLRIDLQHVESALAQHGLTACCTGGVDELVVVVEGGDVKGGEVDEARRTAARTSSLPVAAVRVCLVDELPRTPTGKPDLRAVADIANRHELDPADAVSTTADVKALFAEILHCSRVDDDSTFVSSGGDSLSYVRMSLRLEAMLGHLPENWHTTPVRQLDRGPRRRRGWRRVETNVLLRALAIVLIVGSHIHLFAVLGGAHVLLGIAGYNFARFHLGAADRNERLRRVLRSVARIAVPSMLWIGSVIALTGDYRITSAFLLNGILGPNGWSAEWRYWFVEAIVYIVLAVAALLFVPFVDRLERCHPFWFPMGLVGLGLVARYGLIDIDDSPNRILTASVVFWLFALGWAAAQANTVRQQLWVTAAIVGTVPGFFFGDTQREVIVTVGLCMLVWLSSIPFPIMLSRVAGVLASASLYIYLTHFQVYLPLRDDHPVLAFVLSIIVGILYWQAVDLALALHRRVRNRARQAKRSPTATSANSSRRFRTLGDRWPGFESG</sequence>
<dbReference type="EC" id="6.2.1.3" evidence="6"/>
<evidence type="ECO:0000259" key="3">
    <source>
        <dbReference type="Pfam" id="PF00501"/>
    </source>
</evidence>
<dbReference type="KEGG" id="rhs:A3Q41_02976"/>
<feature type="region of interest" description="Disordered" evidence="1">
    <location>
        <begin position="842"/>
        <end position="871"/>
    </location>
</feature>
<feature type="transmembrane region" description="Helical" evidence="2">
    <location>
        <begin position="650"/>
        <end position="670"/>
    </location>
</feature>
<proteinExistence type="predicted"/>
<dbReference type="InterPro" id="IPR002656">
    <property type="entry name" value="Acyl_transf_3_dom"/>
</dbReference>
<feature type="domain" description="Carrier" evidence="4">
    <location>
        <begin position="478"/>
        <end position="520"/>
    </location>
</feature>
<dbReference type="InterPro" id="IPR036736">
    <property type="entry name" value="ACP-like_sf"/>
</dbReference>
<dbReference type="AlphaFoldDB" id="A0A143QPD7"/>
<evidence type="ECO:0000313" key="7">
    <source>
        <dbReference type="Proteomes" id="UP000076038"/>
    </source>
</evidence>
<dbReference type="InterPro" id="IPR000873">
    <property type="entry name" value="AMP-dep_synth/lig_dom"/>
</dbReference>
<dbReference type="SUPFAM" id="SSF56801">
    <property type="entry name" value="Acetyl-CoA synthetase-like"/>
    <property type="match status" value="1"/>
</dbReference>
<evidence type="ECO:0000259" key="5">
    <source>
        <dbReference type="Pfam" id="PF01757"/>
    </source>
</evidence>
<dbReference type="InterPro" id="IPR045851">
    <property type="entry name" value="AMP-bd_C_sf"/>
</dbReference>
<dbReference type="SUPFAM" id="SSF47336">
    <property type="entry name" value="ACP-like"/>
    <property type="match status" value="1"/>
</dbReference>
<dbReference type="OrthoDB" id="8445630at2"/>
<feature type="transmembrane region" description="Helical" evidence="2">
    <location>
        <begin position="781"/>
        <end position="803"/>
    </location>
</feature>
<reference evidence="6 7" key="1">
    <citation type="journal article" date="2016" name="Genome Announc.">
        <title>Complete Genome and Plasmid Sequences for Rhodococcus fascians D188 and Draft Sequences for Rhodococcus Isolates PBTS 1 and PBTS 2.</title>
        <authorList>
            <person name="Stamler R.A."/>
            <person name="Vereecke D."/>
            <person name="Zhang Y."/>
            <person name="Schilkey F."/>
            <person name="Devitt N."/>
            <person name="Randall J.J."/>
        </authorList>
    </citation>
    <scope>NUCLEOTIDE SEQUENCE [LARGE SCALE GENOMIC DNA]</scope>
    <source>
        <strain evidence="6 7">PBTS2</strain>
    </source>
</reference>
<feature type="domain" description="Acyltransferase 3" evidence="5">
    <location>
        <begin position="552"/>
        <end position="813"/>
    </location>
</feature>
<dbReference type="GO" id="GO:0016747">
    <property type="term" value="F:acyltransferase activity, transferring groups other than amino-acyl groups"/>
    <property type="evidence" value="ECO:0007669"/>
    <property type="project" value="InterPro"/>
</dbReference>
<dbReference type="Gene3D" id="3.30.300.30">
    <property type="match status" value="1"/>
</dbReference>
<dbReference type="InterPro" id="IPR042099">
    <property type="entry name" value="ANL_N_sf"/>
</dbReference>
<dbReference type="InterPro" id="IPR009081">
    <property type="entry name" value="PP-bd_ACP"/>
</dbReference>
<name>A0A143QPD7_RHOFA</name>
<feature type="transmembrane region" description="Helical" evidence="2">
    <location>
        <begin position="607"/>
        <end position="630"/>
    </location>
</feature>
<keyword evidence="2" id="KW-0472">Membrane</keyword>
<accession>A0A143QPD7</accession>
<dbReference type="Gene3D" id="1.10.1200.10">
    <property type="entry name" value="ACP-like"/>
    <property type="match status" value="1"/>
</dbReference>
<dbReference type="PATRIC" id="fig|1653479.3.peg.3012"/>
<evidence type="ECO:0000259" key="4">
    <source>
        <dbReference type="Pfam" id="PF00550"/>
    </source>
</evidence>